<comment type="caution">
    <text evidence="2">The sequence shown here is derived from an EMBL/GenBank/DDBJ whole genome shotgun (WGS) entry which is preliminary data.</text>
</comment>
<dbReference type="GO" id="GO:0003824">
    <property type="term" value="F:catalytic activity"/>
    <property type="evidence" value="ECO:0007669"/>
    <property type="project" value="InterPro"/>
</dbReference>
<dbReference type="EMBL" id="LGRX02027718">
    <property type="protein sequence ID" value="KAK3248904.1"/>
    <property type="molecule type" value="Genomic_DNA"/>
</dbReference>
<reference evidence="2 3" key="1">
    <citation type="journal article" date="2015" name="Genome Biol. Evol.">
        <title>Comparative Genomics of a Bacterivorous Green Alga Reveals Evolutionary Causalities and Consequences of Phago-Mixotrophic Mode of Nutrition.</title>
        <authorList>
            <person name="Burns J.A."/>
            <person name="Paasch A."/>
            <person name="Narechania A."/>
            <person name="Kim E."/>
        </authorList>
    </citation>
    <scope>NUCLEOTIDE SEQUENCE [LARGE SCALE GENOMIC DNA]</scope>
    <source>
        <strain evidence="2 3">PLY_AMNH</strain>
    </source>
</reference>
<feature type="domain" description="MOSC" evidence="1">
    <location>
        <begin position="137"/>
        <end position="306"/>
    </location>
</feature>
<evidence type="ECO:0000313" key="3">
    <source>
        <dbReference type="Proteomes" id="UP001190700"/>
    </source>
</evidence>
<name>A0AAE0F2A9_9CHLO</name>
<sequence>MTCTVSGIFIYPVKSCGGIELKEAFITPTGFTFDRTWQVVDSRGFFLTQRTVPQLALVDTGLPIEALQPGWGRLSPEAALVLNAPKMEALHVALNPRARRSKVDVCVWEWDGEAEDEGEDAARWFTQYLGMDCRLVQWCGKRPCDPAFAREHQTAFSDGFPFLLISDPTLEGLNRETGEEYSMARFRPNIVVQGCAPNAEDTWQTFSIGSGIDDSQTEGTTAANSVVFEVVKPCSRCKIVTIDQSTAVASTSAEPLVTICKYRSGRALGFTQRDWRNQGFFGWNLVSLTDPSPISGIKCGDVLRVHKKRTEQQF</sequence>
<dbReference type="InterPro" id="IPR005302">
    <property type="entry name" value="MoCF_Sase_C"/>
</dbReference>
<dbReference type="InterPro" id="IPR005303">
    <property type="entry name" value="MOCOS_middle"/>
</dbReference>
<evidence type="ECO:0000259" key="1">
    <source>
        <dbReference type="PROSITE" id="PS51340"/>
    </source>
</evidence>
<protein>
    <recommendedName>
        <fullName evidence="1">MOSC domain-containing protein</fullName>
    </recommendedName>
</protein>
<accession>A0AAE0F2A9</accession>
<dbReference type="Proteomes" id="UP001190700">
    <property type="component" value="Unassembled WGS sequence"/>
</dbReference>
<dbReference type="InterPro" id="IPR011037">
    <property type="entry name" value="Pyrv_Knase-like_insert_dom_sf"/>
</dbReference>
<dbReference type="PANTHER" id="PTHR14237:SF19">
    <property type="entry name" value="MITOCHONDRIAL AMIDOXIME REDUCING COMPONENT 1"/>
    <property type="match status" value="1"/>
</dbReference>
<dbReference type="PANTHER" id="PTHR14237">
    <property type="entry name" value="MOLYBDOPTERIN COFACTOR SULFURASE MOSC"/>
    <property type="match status" value="1"/>
</dbReference>
<organism evidence="2 3">
    <name type="scientific">Cymbomonas tetramitiformis</name>
    <dbReference type="NCBI Taxonomy" id="36881"/>
    <lineage>
        <taxon>Eukaryota</taxon>
        <taxon>Viridiplantae</taxon>
        <taxon>Chlorophyta</taxon>
        <taxon>Pyramimonadophyceae</taxon>
        <taxon>Pyramimonadales</taxon>
        <taxon>Pyramimonadaceae</taxon>
        <taxon>Cymbomonas</taxon>
    </lineage>
</organism>
<dbReference type="AlphaFoldDB" id="A0AAE0F2A9"/>
<dbReference type="Pfam" id="PF03473">
    <property type="entry name" value="MOSC"/>
    <property type="match status" value="1"/>
</dbReference>
<proteinExistence type="predicted"/>
<evidence type="ECO:0000313" key="2">
    <source>
        <dbReference type="EMBL" id="KAK3248904.1"/>
    </source>
</evidence>
<dbReference type="GO" id="GO:0030151">
    <property type="term" value="F:molybdenum ion binding"/>
    <property type="evidence" value="ECO:0007669"/>
    <property type="project" value="InterPro"/>
</dbReference>
<dbReference type="SUPFAM" id="SSF141673">
    <property type="entry name" value="MOSC N-terminal domain-like"/>
    <property type="match status" value="1"/>
</dbReference>
<dbReference type="GO" id="GO:0030170">
    <property type="term" value="F:pyridoxal phosphate binding"/>
    <property type="evidence" value="ECO:0007669"/>
    <property type="project" value="InterPro"/>
</dbReference>
<gene>
    <name evidence="2" type="ORF">CYMTET_41645</name>
</gene>
<dbReference type="Pfam" id="PF03476">
    <property type="entry name" value="MOSC_N"/>
    <property type="match status" value="1"/>
</dbReference>
<dbReference type="PROSITE" id="PS51340">
    <property type="entry name" value="MOSC"/>
    <property type="match status" value="1"/>
</dbReference>
<keyword evidence="3" id="KW-1185">Reference proteome</keyword>
<dbReference type="SUPFAM" id="SSF50800">
    <property type="entry name" value="PK beta-barrel domain-like"/>
    <property type="match status" value="1"/>
</dbReference>